<dbReference type="FunFam" id="3.40.50.720:FF:000041">
    <property type="entry name" value="D-3-phosphoglycerate dehydrogenase"/>
    <property type="match status" value="1"/>
</dbReference>
<name>A0A9C7PQW8_9RHOD</name>
<dbReference type="SUPFAM" id="SSF51735">
    <property type="entry name" value="NAD(P)-binding Rossmann-fold domains"/>
    <property type="match status" value="1"/>
</dbReference>
<evidence type="ECO:0000256" key="8">
    <source>
        <dbReference type="ARBA" id="ARBA00030455"/>
    </source>
</evidence>
<dbReference type="InterPro" id="IPR006139">
    <property type="entry name" value="D-isomer_2_OHA_DH_cat_dom"/>
</dbReference>
<dbReference type="PANTHER" id="PTHR43761:SF1">
    <property type="entry name" value="D-ISOMER SPECIFIC 2-HYDROXYACID DEHYDROGENASE CATALYTIC DOMAIN-CONTAINING PROTEIN-RELATED"/>
    <property type="match status" value="1"/>
</dbReference>
<dbReference type="Proteomes" id="UP001061958">
    <property type="component" value="Unassembled WGS sequence"/>
</dbReference>
<dbReference type="PROSITE" id="PS51671">
    <property type="entry name" value="ACT"/>
    <property type="match status" value="1"/>
</dbReference>
<dbReference type="EMBL" id="BQMJ01000005">
    <property type="protein sequence ID" value="GJQ08998.1"/>
    <property type="molecule type" value="Genomic_DNA"/>
</dbReference>
<evidence type="ECO:0000259" key="12">
    <source>
        <dbReference type="PROSITE" id="PS51671"/>
    </source>
</evidence>
<organism evidence="13 14">
    <name type="scientific">Galdieria partita</name>
    <dbReference type="NCBI Taxonomy" id="83374"/>
    <lineage>
        <taxon>Eukaryota</taxon>
        <taxon>Rhodophyta</taxon>
        <taxon>Bangiophyceae</taxon>
        <taxon>Galdieriales</taxon>
        <taxon>Galdieriaceae</taxon>
        <taxon>Galdieria</taxon>
    </lineage>
</organism>
<dbReference type="PROSITE" id="PS00065">
    <property type="entry name" value="D_2_HYDROXYACID_DH_1"/>
    <property type="match status" value="1"/>
</dbReference>
<dbReference type="SUPFAM" id="SSF52283">
    <property type="entry name" value="Formate/glycerate dehydrogenase catalytic domain-like"/>
    <property type="match status" value="1"/>
</dbReference>
<evidence type="ECO:0000256" key="9">
    <source>
        <dbReference type="ARBA" id="ARBA00048126"/>
    </source>
</evidence>
<dbReference type="CDD" id="cd04901">
    <property type="entry name" value="ACT_3PGDH"/>
    <property type="match status" value="1"/>
</dbReference>
<evidence type="ECO:0000256" key="1">
    <source>
        <dbReference type="ARBA" id="ARBA00003800"/>
    </source>
</evidence>
<dbReference type="InterPro" id="IPR050418">
    <property type="entry name" value="D-iso_2-hydroxyacid_DH_PdxB"/>
</dbReference>
<dbReference type="CDD" id="cd12176">
    <property type="entry name" value="PGDH_3"/>
    <property type="match status" value="1"/>
</dbReference>
<dbReference type="GO" id="GO:0051287">
    <property type="term" value="F:NAD binding"/>
    <property type="evidence" value="ECO:0007669"/>
    <property type="project" value="InterPro"/>
</dbReference>
<keyword evidence="6 11" id="KW-0560">Oxidoreductase</keyword>
<dbReference type="InterPro" id="IPR036291">
    <property type="entry name" value="NAD(P)-bd_dom_sf"/>
</dbReference>
<evidence type="ECO:0000256" key="7">
    <source>
        <dbReference type="ARBA" id="ARBA00023027"/>
    </source>
</evidence>
<dbReference type="EC" id="1.1.1.95" evidence="5"/>
<dbReference type="GO" id="GO:0004617">
    <property type="term" value="F:phosphoglycerate dehydrogenase activity"/>
    <property type="evidence" value="ECO:0007669"/>
    <property type="project" value="UniProtKB-EC"/>
</dbReference>
<evidence type="ECO:0000256" key="10">
    <source>
        <dbReference type="ARBA" id="ARBA00048731"/>
    </source>
</evidence>
<proteinExistence type="inferred from homology"/>
<dbReference type="InterPro" id="IPR029752">
    <property type="entry name" value="D-isomer_DH_CS1"/>
</dbReference>
<dbReference type="InterPro" id="IPR029753">
    <property type="entry name" value="D-isomer_DH_CS"/>
</dbReference>
<dbReference type="PROSITE" id="PS00671">
    <property type="entry name" value="D_2_HYDROXYACID_DH_3"/>
    <property type="match status" value="1"/>
</dbReference>
<evidence type="ECO:0000313" key="14">
    <source>
        <dbReference type="Proteomes" id="UP001061958"/>
    </source>
</evidence>
<evidence type="ECO:0000313" key="13">
    <source>
        <dbReference type="EMBL" id="GJQ08998.1"/>
    </source>
</evidence>
<evidence type="ECO:0000256" key="5">
    <source>
        <dbReference type="ARBA" id="ARBA00013143"/>
    </source>
</evidence>
<sequence length="436" mass="47461">MNSGKSSPQSRSPVCSSPPKYAEMELQHLERIPPPKHPVKVLLLENVHQTGVLLFEKEGFQVELLKTSLTEEELMEKIRDVHVIGIRSKTKVTKRVLENASKLLAIGCFCIGTDQVDLEAAERLGIPVFNSPFANTRSVAELIIAEIVCLSRKLFDVSKGCHEGQWLKSAVGCHEIRGKTLGIVGYGHIGSQLSVLAESQGMNVIFYDIIPVLPLGNSTPCKSLEEVLSNADFVTLHVPKSPQTENMIGQQQIKLMKKGAYLLNASRGTVVDLQALADSLRSGHLGGAAIDVYPKEPKANGSGFETPLQHCPNTILTPHIGGSTEEAQQMIGEEVATALIKLVRSGSTVNAVNFPNLEVPFTSSSHRILNVHRNVPGVLRDINDIFASRDTNVKAQVLGTTADIGYLIVDVDKETSEEVKEAIASLKPSLRTRILY</sequence>
<dbReference type="InterPro" id="IPR054480">
    <property type="entry name" value="AHAS_small-like_ACT"/>
</dbReference>
<dbReference type="NCBIfam" id="NF008759">
    <property type="entry name" value="PRK11790.1"/>
    <property type="match status" value="1"/>
</dbReference>
<evidence type="ECO:0000256" key="11">
    <source>
        <dbReference type="RuleBase" id="RU003719"/>
    </source>
</evidence>
<dbReference type="EC" id="1.1.1.399" evidence="4"/>
<comment type="pathway">
    <text evidence="2">Amino-acid biosynthesis; L-serine biosynthesis; L-serine from 3-phospho-D-glycerate: step 1/3.</text>
</comment>
<dbReference type="PROSITE" id="PS00670">
    <property type="entry name" value="D_2_HYDROXYACID_DH_2"/>
    <property type="match status" value="1"/>
</dbReference>
<comment type="catalytic activity">
    <reaction evidence="9">
        <text>(R)-2-hydroxyglutarate + NAD(+) = 2-oxoglutarate + NADH + H(+)</text>
        <dbReference type="Rhea" id="RHEA:49612"/>
        <dbReference type="ChEBI" id="CHEBI:15378"/>
        <dbReference type="ChEBI" id="CHEBI:15801"/>
        <dbReference type="ChEBI" id="CHEBI:16810"/>
        <dbReference type="ChEBI" id="CHEBI:57540"/>
        <dbReference type="ChEBI" id="CHEBI:57945"/>
        <dbReference type="EC" id="1.1.1.399"/>
    </reaction>
</comment>
<dbReference type="GO" id="GO:0047545">
    <property type="term" value="F:(S)-2-hydroxyglutarate dehydrogenase activity"/>
    <property type="evidence" value="ECO:0007669"/>
    <property type="project" value="UniProtKB-ARBA"/>
</dbReference>
<dbReference type="SUPFAM" id="SSF55021">
    <property type="entry name" value="ACT-like"/>
    <property type="match status" value="1"/>
</dbReference>
<comment type="caution">
    <text evidence="13">The sequence shown here is derived from an EMBL/GenBank/DDBJ whole genome shotgun (WGS) entry which is preliminary data.</text>
</comment>
<evidence type="ECO:0000256" key="6">
    <source>
        <dbReference type="ARBA" id="ARBA00023002"/>
    </source>
</evidence>
<protein>
    <recommendedName>
        <fullName evidence="8">2-oxoglutarate reductase</fullName>
        <ecNumber evidence="4">1.1.1.399</ecNumber>
        <ecNumber evidence="5">1.1.1.95</ecNumber>
    </recommendedName>
</protein>
<dbReference type="InterPro" id="IPR002912">
    <property type="entry name" value="ACT_dom"/>
</dbReference>
<keyword evidence="14" id="KW-1185">Reference proteome</keyword>
<feature type="domain" description="ACT" evidence="12">
    <location>
        <begin position="367"/>
        <end position="436"/>
    </location>
</feature>
<gene>
    <name evidence="13" type="ORF">GpartN1_g789.t1</name>
</gene>
<evidence type="ECO:0000256" key="3">
    <source>
        <dbReference type="ARBA" id="ARBA00005854"/>
    </source>
</evidence>
<dbReference type="Gene3D" id="3.30.70.260">
    <property type="match status" value="1"/>
</dbReference>
<comment type="catalytic activity">
    <reaction evidence="10">
        <text>(2R)-3-phosphoglycerate + NAD(+) = 3-phosphooxypyruvate + NADH + H(+)</text>
        <dbReference type="Rhea" id="RHEA:12641"/>
        <dbReference type="ChEBI" id="CHEBI:15378"/>
        <dbReference type="ChEBI" id="CHEBI:18110"/>
        <dbReference type="ChEBI" id="CHEBI:57540"/>
        <dbReference type="ChEBI" id="CHEBI:57945"/>
        <dbReference type="ChEBI" id="CHEBI:58272"/>
        <dbReference type="EC" id="1.1.1.95"/>
    </reaction>
</comment>
<reference evidence="13" key="2">
    <citation type="submission" date="2022-01" db="EMBL/GenBank/DDBJ databases">
        <authorList>
            <person name="Hirooka S."/>
            <person name="Miyagishima S.Y."/>
        </authorList>
    </citation>
    <scope>NUCLEOTIDE SEQUENCE</scope>
    <source>
        <strain evidence="13">NBRC 102759</strain>
    </source>
</reference>
<accession>A0A9C7PQW8</accession>
<keyword evidence="7" id="KW-0520">NAD</keyword>
<dbReference type="GO" id="GO:0006564">
    <property type="term" value="P:L-serine biosynthetic process"/>
    <property type="evidence" value="ECO:0007669"/>
    <property type="project" value="UniProtKB-ARBA"/>
</dbReference>
<comment type="function">
    <text evidence="1">Catalyzes the reversible oxidation of 3-phospho-D-glycerate to 3-phosphonooxypyruvate, the first step of the phosphorylated L-serine biosynthesis pathway. Also catalyzes the reversible oxidation of 2-hydroxyglutarate to 2-oxoglutarate.</text>
</comment>
<dbReference type="Gene3D" id="3.40.50.720">
    <property type="entry name" value="NAD(P)-binding Rossmann-like Domain"/>
    <property type="match status" value="2"/>
</dbReference>
<dbReference type="OrthoDB" id="418179at2759"/>
<dbReference type="Pfam" id="PF02826">
    <property type="entry name" value="2-Hacid_dh_C"/>
    <property type="match status" value="1"/>
</dbReference>
<evidence type="ECO:0000256" key="2">
    <source>
        <dbReference type="ARBA" id="ARBA00005216"/>
    </source>
</evidence>
<reference evidence="13" key="1">
    <citation type="journal article" date="2022" name="Proc. Natl. Acad. Sci. U.S.A.">
        <title>Life cycle and functional genomics of the unicellular red alga Galdieria for elucidating algal and plant evolution and industrial use.</title>
        <authorList>
            <person name="Hirooka S."/>
            <person name="Itabashi T."/>
            <person name="Ichinose T.M."/>
            <person name="Onuma R."/>
            <person name="Fujiwara T."/>
            <person name="Yamashita S."/>
            <person name="Jong L.W."/>
            <person name="Tomita R."/>
            <person name="Iwane A.H."/>
            <person name="Miyagishima S.Y."/>
        </authorList>
    </citation>
    <scope>NUCLEOTIDE SEQUENCE</scope>
    <source>
        <strain evidence="13">NBRC 102759</strain>
    </source>
</reference>
<dbReference type="Pfam" id="PF22629">
    <property type="entry name" value="ACT_AHAS_ss"/>
    <property type="match status" value="1"/>
</dbReference>
<comment type="similarity">
    <text evidence="3 11">Belongs to the D-isomer specific 2-hydroxyacid dehydrogenase family.</text>
</comment>
<dbReference type="Pfam" id="PF00389">
    <property type="entry name" value="2-Hacid_dh"/>
    <property type="match status" value="1"/>
</dbReference>
<dbReference type="InterPro" id="IPR006140">
    <property type="entry name" value="D-isomer_DH_NAD-bd"/>
</dbReference>
<evidence type="ECO:0000256" key="4">
    <source>
        <dbReference type="ARBA" id="ARBA00013001"/>
    </source>
</evidence>
<dbReference type="PANTHER" id="PTHR43761">
    <property type="entry name" value="D-ISOMER SPECIFIC 2-HYDROXYACID DEHYDROGENASE FAMILY PROTEIN (AFU_ORTHOLOGUE AFUA_1G13630)"/>
    <property type="match status" value="1"/>
</dbReference>
<dbReference type="AlphaFoldDB" id="A0A9C7PQW8"/>
<dbReference type="InterPro" id="IPR045865">
    <property type="entry name" value="ACT-like_dom_sf"/>
</dbReference>